<accession>A0A9W6P397</accession>
<evidence type="ECO:0000313" key="2">
    <source>
        <dbReference type="Proteomes" id="UP001165092"/>
    </source>
</evidence>
<proteinExistence type="predicted"/>
<gene>
    <name evidence="1" type="ORF">Nans01_06530</name>
</gene>
<organism evidence="1 2">
    <name type="scientific">Nocardiopsis ansamitocini</name>
    <dbReference type="NCBI Taxonomy" id="1670832"/>
    <lineage>
        <taxon>Bacteria</taxon>
        <taxon>Bacillati</taxon>
        <taxon>Actinomycetota</taxon>
        <taxon>Actinomycetes</taxon>
        <taxon>Streptosporangiales</taxon>
        <taxon>Nocardiopsidaceae</taxon>
        <taxon>Nocardiopsis</taxon>
    </lineage>
</organism>
<dbReference type="EMBL" id="BSQG01000001">
    <property type="protein sequence ID" value="GLU46302.1"/>
    <property type="molecule type" value="Genomic_DNA"/>
</dbReference>
<reference evidence="1" key="1">
    <citation type="submission" date="2023-02" db="EMBL/GenBank/DDBJ databases">
        <title>Nocardiopsis ansamitocini NBRC 112285.</title>
        <authorList>
            <person name="Ichikawa N."/>
            <person name="Sato H."/>
            <person name="Tonouchi N."/>
        </authorList>
    </citation>
    <scope>NUCLEOTIDE SEQUENCE</scope>
    <source>
        <strain evidence="1">NBRC 112285</strain>
    </source>
</reference>
<evidence type="ECO:0000313" key="1">
    <source>
        <dbReference type="EMBL" id="GLU46302.1"/>
    </source>
</evidence>
<sequence length="127" mass="12334">MRGRELAVQAGLDATVLQPSAAAGPVPRAVLAARVPARRAPPPGALPALMAVRLLVVAGSVGPVPRLGGAAASRDLPAPVGAGDALAVACWAAGEAGSGARVLLALCALVVVPAGRRGVGRARCWGG</sequence>
<keyword evidence="2" id="KW-1185">Reference proteome</keyword>
<dbReference type="Proteomes" id="UP001165092">
    <property type="component" value="Unassembled WGS sequence"/>
</dbReference>
<comment type="caution">
    <text evidence="1">The sequence shown here is derived from an EMBL/GenBank/DDBJ whole genome shotgun (WGS) entry which is preliminary data.</text>
</comment>
<name>A0A9W6P397_9ACTN</name>
<dbReference type="AlphaFoldDB" id="A0A9W6P397"/>
<protein>
    <submittedName>
        <fullName evidence="1">Uncharacterized protein</fullName>
    </submittedName>
</protein>